<keyword evidence="11 12" id="KW-0472">Membrane</keyword>
<dbReference type="EC" id="3.4.21.105" evidence="4"/>
<evidence type="ECO:0000256" key="3">
    <source>
        <dbReference type="ARBA" id="ARBA00009045"/>
    </source>
</evidence>
<evidence type="ECO:0000259" key="13">
    <source>
        <dbReference type="Pfam" id="PF01694"/>
    </source>
</evidence>
<evidence type="ECO:0000256" key="7">
    <source>
        <dbReference type="ARBA" id="ARBA00022801"/>
    </source>
</evidence>
<feature type="transmembrane region" description="Helical" evidence="12">
    <location>
        <begin position="287"/>
        <end position="309"/>
    </location>
</feature>
<accession>A0A2M4ASR3</accession>
<protein>
    <recommendedName>
        <fullName evidence="4">rhomboid protease</fullName>
        <ecNumber evidence="4">3.4.21.105</ecNumber>
    </recommendedName>
</protein>
<evidence type="ECO:0000256" key="1">
    <source>
        <dbReference type="ARBA" id="ARBA00000156"/>
    </source>
</evidence>
<keyword evidence="10" id="KW-0496">Mitochondrion</keyword>
<dbReference type="InterPro" id="IPR035952">
    <property type="entry name" value="Rhomboid-like_sf"/>
</dbReference>
<dbReference type="InterPro" id="IPR050925">
    <property type="entry name" value="Rhomboid_protease_S54"/>
</dbReference>
<dbReference type="Gene3D" id="1.20.1540.10">
    <property type="entry name" value="Rhomboid-like"/>
    <property type="match status" value="1"/>
</dbReference>
<evidence type="ECO:0000256" key="5">
    <source>
        <dbReference type="ARBA" id="ARBA00022692"/>
    </source>
</evidence>
<keyword evidence="6" id="KW-0999">Mitochondrion inner membrane</keyword>
<dbReference type="GO" id="GO:0005743">
    <property type="term" value="C:mitochondrial inner membrane"/>
    <property type="evidence" value="ECO:0007669"/>
    <property type="project" value="UniProtKB-SubCell"/>
</dbReference>
<evidence type="ECO:0000313" key="14">
    <source>
        <dbReference type="EMBL" id="MBW43800.1"/>
    </source>
</evidence>
<evidence type="ECO:0000256" key="6">
    <source>
        <dbReference type="ARBA" id="ARBA00022792"/>
    </source>
</evidence>
<dbReference type="InterPro" id="IPR022764">
    <property type="entry name" value="Peptidase_S54_rhomboid_dom"/>
</dbReference>
<evidence type="ECO:0000256" key="11">
    <source>
        <dbReference type="ARBA" id="ARBA00023136"/>
    </source>
</evidence>
<keyword evidence="5 12" id="KW-0812">Transmembrane</keyword>
<comment type="similarity">
    <text evidence="3">Belongs to the peptidase S54 family.</text>
</comment>
<dbReference type="PANTHER" id="PTHR43731:SF14">
    <property type="entry name" value="PRESENILIN-ASSOCIATED RHOMBOID-LIKE PROTEIN, MITOCHONDRIAL"/>
    <property type="match status" value="1"/>
</dbReference>
<organism evidence="14">
    <name type="scientific">Anopheles triannulatus</name>
    <dbReference type="NCBI Taxonomy" id="58253"/>
    <lineage>
        <taxon>Eukaryota</taxon>
        <taxon>Metazoa</taxon>
        <taxon>Ecdysozoa</taxon>
        <taxon>Arthropoda</taxon>
        <taxon>Hexapoda</taxon>
        <taxon>Insecta</taxon>
        <taxon>Pterygota</taxon>
        <taxon>Neoptera</taxon>
        <taxon>Endopterygota</taxon>
        <taxon>Diptera</taxon>
        <taxon>Nematocera</taxon>
        <taxon>Culicoidea</taxon>
        <taxon>Culicidae</taxon>
        <taxon>Anophelinae</taxon>
        <taxon>Anopheles</taxon>
    </lineage>
</organism>
<feature type="transmembrane region" description="Helical" evidence="12">
    <location>
        <begin position="86"/>
        <end position="103"/>
    </location>
</feature>
<name>A0A2M4ASR3_9DIPT</name>
<feature type="transmembrane region" description="Helical" evidence="12">
    <location>
        <begin position="321"/>
        <end position="342"/>
    </location>
</feature>
<keyword evidence="7" id="KW-0378">Hydrolase</keyword>
<keyword evidence="8" id="KW-0809">Transit peptide</keyword>
<dbReference type="GO" id="GO:0004252">
    <property type="term" value="F:serine-type endopeptidase activity"/>
    <property type="evidence" value="ECO:0007669"/>
    <property type="project" value="InterPro"/>
</dbReference>
<comment type="subcellular location">
    <subcellularLocation>
        <location evidence="2">Mitochondrion inner membrane</location>
        <topology evidence="2">Multi-pass membrane protein</topology>
    </subcellularLocation>
</comment>
<dbReference type="AlphaFoldDB" id="A0A2M4ASR3"/>
<evidence type="ECO:0000256" key="9">
    <source>
        <dbReference type="ARBA" id="ARBA00022989"/>
    </source>
</evidence>
<keyword evidence="9 12" id="KW-1133">Transmembrane helix</keyword>
<comment type="catalytic activity">
    <reaction evidence="1">
        <text>Cleaves type-1 transmembrane domains using a catalytic dyad composed of serine and histidine that are contributed by different transmembrane domains.</text>
        <dbReference type="EC" id="3.4.21.105"/>
    </reaction>
</comment>
<dbReference type="GO" id="GO:0006465">
    <property type="term" value="P:signal peptide processing"/>
    <property type="evidence" value="ECO:0007669"/>
    <property type="project" value="TreeGrafter"/>
</dbReference>
<evidence type="ECO:0000256" key="10">
    <source>
        <dbReference type="ARBA" id="ARBA00023128"/>
    </source>
</evidence>
<feature type="transmembrane region" description="Helical" evidence="12">
    <location>
        <begin position="232"/>
        <end position="251"/>
    </location>
</feature>
<proteinExistence type="inferred from homology"/>
<evidence type="ECO:0000256" key="2">
    <source>
        <dbReference type="ARBA" id="ARBA00004448"/>
    </source>
</evidence>
<sequence length="361" mass="40616">MVFRLLSSRGIPTTIVRCHSLIQYPRKILNPAGTDRQLAILRYTRNGRNGPRAETFAPKQTIVPTQVQGIAIESGYIDPSTIWRSFLFTVAFTTGSFIGVTIWEYETVRSRAMKALRSKLSLNWFRERAKQQRQEVDQWRREVTGWWNKLSPGERVFAPICALNAIVYGLWRIPSLAPTMIRYFASNPAAKAVCWPMFLSTFSHYSLLHIMANMYVLHSFSHAAVATLGREQFLGMYLSAGVIASFASHVFKTVARQPGLSLGASGAIMGVLAYVCCEYPDTQLSILFLPMYTFSAGAAIKVIMGIDLAGILMGWKIFDHAAHLGGAAFGLFWCFFGAQNLWPLRERFVGYWHELRGPPKK</sequence>
<evidence type="ECO:0000256" key="12">
    <source>
        <dbReference type="SAM" id="Phobius"/>
    </source>
</evidence>
<dbReference type="Pfam" id="PF01694">
    <property type="entry name" value="Rhomboid"/>
    <property type="match status" value="1"/>
</dbReference>
<dbReference type="SUPFAM" id="SSF144091">
    <property type="entry name" value="Rhomboid-like"/>
    <property type="match status" value="1"/>
</dbReference>
<reference evidence="14" key="1">
    <citation type="submission" date="2018-01" db="EMBL/GenBank/DDBJ databases">
        <title>An insight into the sialome of Amazonian anophelines.</title>
        <authorList>
            <person name="Ribeiro J.M."/>
            <person name="Scarpassa V."/>
            <person name="Calvo E."/>
        </authorList>
    </citation>
    <scope>NUCLEOTIDE SEQUENCE</scope>
    <source>
        <tissue evidence="14">Salivary glands</tissue>
    </source>
</reference>
<dbReference type="EMBL" id="GGFK01010479">
    <property type="protein sequence ID" value="MBW43800.1"/>
    <property type="molecule type" value="Transcribed_RNA"/>
</dbReference>
<dbReference type="FunFam" id="1.20.1540.10:FF:000005">
    <property type="entry name" value="Presenilins-associated rhomboid-like protein, mitochondrial"/>
    <property type="match status" value="1"/>
</dbReference>
<feature type="domain" description="Peptidase S54 rhomboid" evidence="13">
    <location>
        <begin position="194"/>
        <end position="337"/>
    </location>
</feature>
<dbReference type="PANTHER" id="PTHR43731">
    <property type="entry name" value="RHOMBOID PROTEASE"/>
    <property type="match status" value="1"/>
</dbReference>
<evidence type="ECO:0000256" key="4">
    <source>
        <dbReference type="ARBA" id="ARBA00013039"/>
    </source>
</evidence>
<evidence type="ECO:0000256" key="8">
    <source>
        <dbReference type="ARBA" id="ARBA00022946"/>
    </source>
</evidence>
<feature type="transmembrane region" description="Helical" evidence="12">
    <location>
        <begin position="258"/>
        <end position="275"/>
    </location>
</feature>